<protein>
    <recommendedName>
        <fullName evidence="3">TNase-like domain-containing protein</fullName>
    </recommendedName>
</protein>
<name>A0A376AH02_9HYPH</name>
<dbReference type="STRING" id="1336235.GCA_000518785_02330"/>
<sequence length="172" mass="19302">MAKDLPYAGSQDPIWTDRPVRVDREGQAYERIPGLIDPFVTKFRIKPQAQAFDGGSFRQDGIIFIIADVVAPDPKRICHADDGSIRACGSQSRAFLKSLINRRYLECRSWPIVLDTRMIDCRIGQYRIAETLVASGYVRAARDAGLVAVEQDAMRRRAGLWADAGCRLSQRC</sequence>
<gene>
    <name evidence="1" type="ORF">RHIZ70_2774</name>
</gene>
<evidence type="ECO:0008006" key="3">
    <source>
        <dbReference type="Google" id="ProtNLM"/>
    </source>
</evidence>
<evidence type="ECO:0000313" key="2">
    <source>
        <dbReference type="Proteomes" id="UP000254764"/>
    </source>
</evidence>
<dbReference type="RefSeq" id="WP_115669742.1">
    <property type="nucleotide sequence ID" value="NZ_UEYP01000003.1"/>
</dbReference>
<dbReference type="OrthoDB" id="8117189at2"/>
<dbReference type="AlphaFoldDB" id="A0A376AH02"/>
<reference evidence="2" key="1">
    <citation type="submission" date="2018-07" db="EMBL/GenBank/DDBJ databases">
        <authorList>
            <person name="Peiro R."/>
            <person name="Begona"/>
            <person name="Cbmso G."/>
            <person name="Lopez M."/>
            <person name="Gonzalez S."/>
        </authorList>
    </citation>
    <scope>NUCLEOTIDE SEQUENCE [LARGE SCALE GENOMIC DNA]</scope>
</reference>
<organism evidence="1 2">
    <name type="scientific">Ciceribacter selenitireducens ATCC BAA-1503</name>
    <dbReference type="NCBI Taxonomy" id="1336235"/>
    <lineage>
        <taxon>Bacteria</taxon>
        <taxon>Pseudomonadati</taxon>
        <taxon>Pseudomonadota</taxon>
        <taxon>Alphaproteobacteria</taxon>
        <taxon>Hyphomicrobiales</taxon>
        <taxon>Rhizobiaceae</taxon>
        <taxon>Ciceribacter</taxon>
    </lineage>
</organism>
<dbReference type="Proteomes" id="UP000254764">
    <property type="component" value="Unassembled WGS sequence"/>
</dbReference>
<dbReference type="Gene3D" id="2.40.50.90">
    <property type="match status" value="1"/>
</dbReference>
<dbReference type="InterPro" id="IPR035437">
    <property type="entry name" value="SNase_OB-fold_sf"/>
</dbReference>
<dbReference type="EMBL" id="UEYP01000003">
    <property type="protein sequence ID" value="SSC67066.1"/>
    <property type="molecule type" value="Genomic_DNA"/>
</dbReference>
<keyword evidence="2" id="KW-1185">Reference proteome</keyword>
<accession>A0A376AH02</accession>
<proteinExistence type="predicted"/>
<dbReference type="SUPFAM" id="SSF50199">
    <property type="entry name" value="Staphylococcal nuclease"/>
    <property type="match status" value="1"/>
</dbReference>
<evidence type="ECO:0000313" key="1">
    <source>
        <dbReference type="EMBL" id="SSC67066.1"/>
    </source>
</evidence>